<protein>
    <submittedName>
        <fullName evidence="2">Uncharacterized protein</fullName>
    </submittedName>
</protein>
<feature type="region of interest" description="Disordered" evidence="1">
    <location>
        <begin position="28"/>
        <end position="53"/>
    </location>
</feature>
<dbReference type="Proteomes" id="UP000076738">
    <property type="component" value="Unassembled WGS sequence"/>
</dbReference>
<sequence>MRCHPLVERCWGGWGRSHLLYARWTGRGTGGEGRGSSGSGEEEEWEREGPRSERTIGAVRGAWRLLPLCCLTRFPFCSRQQIQRGRLVLSLHPYARQPMQQEGRVAFLPPPSEMFHFLLPHSPINNHNESQQLPAATSNPHHRPAPL</sequence>
<evidence type="ECO:0000313" key="3">
    <source>
        <dbReference type="Proteomes" id="UP000076738"/>
    </source>
</evidence>
<gene>
    <name evidence="2" type="ORF">CALVIDRAFT_61943</name>
</gene>
<evidence type="ECO:0000256" key="1">
    <source>
        <dbReference type="SAM" id="MobiDB-lite"/>
    </source>
</evidence>
<evidence type="ECO:0000313" key="2">
    <source>
        <dbReference type="EMBL" id="KZO97853.1"/>
    </source>
</evidence>
<accession>A0A167NLX7</accession>
<feature type="region of interest" description="Disordered" evidence="1">
    <location>
        <begin position="121"/>
        <end position="147"/>
    </location>
</feature>
<proteinExistence type="predicted"/>
<dbReference type="EMBL" id="KV417278">
    <property type="protein sequence ID" value="KZO97853.1"/>
    <property type="molecule type" value="Genomic_DNA"/>
</dbReference>
<keyword evidence="3" id="KW-1185">Reference proteome</keyword>
<name>A0A167NLX7_CALVF</name>
<feature type="compositionally biased region" description="Gly residues" evidence="1">
    <location>
        <begin position="28"/>
        <end position="38"/>
    </location>
</feature>
<feature type="compositionally biased region" description="Polar residues" evidence="1">
    <location>
        <begin position="123"/>
        <end position="139"/>
    </location>
</feature>
<organism evidence="2 3">
    <name type="scientific">Calocera viscosa (strain TUFC12733)</name>
    <dbReference type="NCBI Taxonomy" id="1330018"/>
    <lineage>
        <taxon>Eukaryota</taxon>
        <taxon>Fungi</taxon>
        <taxon>Dikarya</taxon>
        <taxon>Basidiomycota</taxon>
        <taxon>Agaricomycotina</taxon>
        <taxon>Dacrymycetes</taxon>
        <taxon>Dacrymycetales</taxon>
        <taxon>Dacrymycetaceae</taxon>
        <taxon>Calocera</taxon>
    </lineage>
</organism>
<reference evidence="2 3" key="1">
    <citation type="journal article" date="2016" name="Mol. Biol. Evol.">
        <title>Comparative Genomics of Early-Diverging Mushroom-Forming Fungi Provides Insights into the Origins of Lignocellulose Decay Capabilities.</title>
        <authorList>
            <person name="Nagy L.G."/>
            <person name="Riley R."/>
            <person name="Tritt A."/>
            <person name="Adam C."/>
            <person name="Daum C."/>
            <person name="Floudas D."/>
            <person name="Sun H."/>
            <person name="Yadav J.S."/>
            <person name="Pangilinan J."/>
            <person name="Larsson K.H."/>
            <person name="Matsuura K."/>
            <person name="Barry K."/>
            <person name="Labutti K."/>
            <person name="Kuo R."/>
            <person name="Ohm R.A."/>
            <person name="Bhattacharya S.S."/>
            <person name="Shirouzu T."/>
            <person name="Yoshinaga Y."/>
            <person name="Martin F.M."/>
            <person name="Grigoriev I.V."/>
            <person name="Hibbett D.S."/>
        </authorList>
    </citation>
    <scope>NUCLEOTIDE SEQUENCE [LARGE SCALE GENOMIC DNA]</scope>
    <source>
        <strain evidence="2 3">TUFC12733</strain>
    </source>
</reference>
<dbReference type="AlphaFoldDB" id="A0A167NLX7"/>